<reference evidence="7" key="1">
    <citation type="submission" date="2020-03" db="EMBL/GenBank/DDBJ databases">
        <title>Complete genome sequence of sulfur-oxidizing bacterium skT11.</title>
        <authorList>
            <person name="Kanda M."/>
            <person name="Kojima H."/>
            <person name="Fukui M."/>
        </authorList>
    </citation>
    <scope>NUCLEOTIDE SEQUENCE [LARGE SCALE GENOMIC DNA]</scope>
    <source>
        <strain evidence="7">skT11</strain>
    </source>
</reference>
<sequence length="589" mass="63268">MLQNPVFIGITGSAGKTTTKELLLGMLSRQGRVIGNYESFNKVEEVAKTILSVRPTHDFCVCELGADKPDSLNESLIMLQPGVGIVTLIANDHLGAFSSRDAIAQEKEKLVVSLPSTGTAVLNADDELVLAMAKNCAARVMTFGISEHADVRAENIGAVWPDRLGFTLVHGAERMEVQTRLCGSHWATSVLAAIGGGLAAGMTLDECAVGIASVAPFEGRMQPVTTRDGVTFIRDDFKAPLWTMDSCFEFMKAARARRKIIVIGELSSVGPRKELKYAKTAKLAQEIADVTIFAGPWASGALKARKPGGEDALRVFCHVRDAAEYINSITREGDLVLLKGTNKQDHLLRIIMARAGEIACWRDDCKRDSFCNQCLDRTKPSGAPASAPAMIVSDTALQVPQSDLYTVAPSEQVIIGLGNPGAEHIGTPHNIGYEVVDHLASSLGLSWDDAPEARIARGSSQGRSVCLVKIQMAMNLTGTGLKRLSEYMAFGPEQCILVYDDLDIPLGSVRTRLSGSAGGHRGIASILEAFQTDAFRRVKVGVGQTEAKLNRVEYVLTAFDAASRAAADLAIKAAHARVIEMLADHPIMR</sequence>
<dbReference type="SUPFAM" id="SSF53244">
    <property type="entry name" value="MurD-like peptide ligases, peptide-binding domain"/>
    <property type="match status" value="1"/>
</dbReference>
<dbReference type="Gene3D" id="3.40.1190.10">
    <property type="entry name" value="Mur-like, catalytic domain"/>
    <property type="match status" value="1"/>
</dbReference>
<evidence type="ECO:0000256" key="2">
    <source>
        <dbReference type="ARBA" id="ARBA00022741"/>
    </source>
</evidence>
<evidence type="ECO:0000313" key="6">
    <source>
        <dbReference type="EMBL" id="BCB26573.1"/>
    </source>
</evidence>
<dbReference type="Gene3D" id="3.40.50.1470">
    <property type="entry name" value="Peptidyl-tRNA hydrolase"/>
    <property type="match status" value="1"/>
</dbReference>
<dbReference type="GO" id="GO:0016881">
    <property type="term" value="F:acid-amino acid ligase activity"/>
    <property type="evidence" value="ECO:0007669"/>
    <property type="project" value="InterPro"/>
</dbReference>
<organism evidence="6 7">
    <name type="scientific">Sulfurimicrobium lacus</name>
    <dbReference type="NCBI Taxonomy" id="2715678"/>
    <lineage>
        <taxon>Bacteria</taxon>
        <taxon>Pseudomonadati</taxon>
        <taxon>Pseudomonadota</taxon>
        <taxon>Betaproteobacteria</taxon>
        <taxon>Nitrosomonadales</taxon>
        <taxon>Sulfuricellaceae</taxon>
        <taxon>Sulfurimicrobium</taxon>
    </lineage>
</organism>
<keyword evidence="1" id="KW-0436">Ligase</keyword>
<dbReference type="KEGG" id="slac:SKTS_14590"/>
<dbReference type="Proteomes" id="UP000502260">
    <property type="component" value="Chromosome"/>
</dbReference>
<keyword evidence="7" id="KW-1185">Reference proteome</keyword>
<dbReference type="SUPFAM" id="SSF53178">
    <property type="entry name" value="Peptidyl-tRNA hydrolase-like"/>
    <property type="match status" value="1"/>
</dbReference>
<dbReference type="AlphaFoldDB" id="A0A6F8V9Q4"/>
<dbReference type="InterPro" id="IPR051046">
    <property type="entry name" value="MurCDEF_CellWall_CoF430Synth"/>
</dbReference>
<dbReference type="InterPro" id="IPR036416">
    <property type="entry name" value="Pept_tRNA_hydro_sf"/>
</dbReference>
<dbReference type="EMBL" id="AP022853">
    <property type="protein sequence ID" value="BCB26573.1"/>
    <property type="molecule type" value="Genomic_DNA"/>
</dbReference>
<feature type="domain" description="Mur ligase C-terminal" evidence="4">
    <location>
        <begin position="219"/>
        <end position="341"/>
    </location>
</feature>
<dbReference type="InterPro" id="IPR013221">
    <property type="entry name" value="Mur_ligase_cen"/>
</dbReference>
<keyword evidence="2" id="KW-0547">Nucleotide-binding</keyword>
<dbReference type="GO" id="GO:0004045">
    <property type="term" value="F:peptidyl-tRNA hydrolase activity"/>
    <property type="evidence" value="ECO:0007669"/>
    <property type="project" value="InterPro"/>
</dbReference>
<evidence type="ECO:0000256" key="1">
    <source>
        <dbReference type="ARBA" id="ARBA00022598"/>
    </source>
</evidence>
<gene>
    <name evidence="6" type="ORF">SKTS_14590</name>
</gene>
<dbReference type="RefSeq" id="WP_173062554.1">
    <property type="nucleotide sequence ID" value="NZ_AP022853.1"/>
</dbReference>
<dbReference type="CDD" id="cd00462">
    <property type="entry name" value="PTH"/>
    <property type="match status" value="1"/>
</dbReference>
<dbReference type="SUPFAM" id="SSF53623">
    <property type="entry name" value="MurD-like peptide ligases, catalytic domain"/>
    <property type="match status" value="1"/>
</dbReference>
<keyword evidence="3" id="KW-0067">ATP-binding</keyword>
<proteinExistence type="predicted"/>
<dbReference type="InterPro" id="IPR004101">
    <property type="entry name" value="Mur_ligase_C"/>
</dbReference>
<name>A0A6F8V9Q4_9PROT</name>
<dbReference type="PANTHER" id="PTHR43024:SF1">
    <property type="entry name" value="UDP-N-ACETYLMURAMOYL-TRIPEPTIDE--D-ALANYL-D-ALANINE LIGASE"/>
    <property type="match status" value="1"/>
</dbReference>
<dbReference type="NCBIfam" id="TIGR00447">
    <property type="entry name" value="pth"/>
    <property type="match status" value="1"/>
</dbReference>
<evidence type="ECO:0000256" key="3">
    <source>
        <dbReference type="ARBA" id="ARBA00022840"/>
    </source>
</evidence>
<dbReference type="InterPro" id="IPR036565">
    <property type="entry name" value="Mur-like_cat_sf"/>
</dbReference>
<dbReference type="Pfam" id="PF01195">
    <property type="entry name" value="Pept_tRNA_hydro"/>
    <property type="match status" value="1"/>
</dbReference>
<dbReference type="InterPro" id="IPR001328">
    <property type="entry name" value="Pept_tRNA_hydro"/>
</dbReference>
<dbReference type="Pfam" id="PF08245">
    <property type="entry name" value="Mur_ligase_M"/>
    <property type="match status" value="1"/>
</dbReference>
<feature type="domain" description="Mur ligase central" evidence="5">
    <location>
        <begin position="10"/>
        <end position="195"/>
    </location>
</feature>
<accession>A0A6F8V9Q4</accession>
<protein>
    <submittedName>
        <fullName evidence="6">Uncharacterized protein</fullName>
    </submittedName>
</protein>
<dbReference type="InterPro" id="IPR036615">
    <property type="entry name" value="Mur_ligase_C_dom_sf"/>
</dbReference>
<evidence type="ECO:0000259" key="5">
    <source>
        <dbReference type="Pfam" id="PF08245"/>
    </source>
</evidence>
<evidence type="ECO:0000259" key="4">
    <source>
        <dbReference type="Pfam" id="PF02875"/>
    </source>
</evidence>
<dbReference type="GO" id="GO:0005524">
    <property type="term" value="F:ATP binding"/>
    <property type="evidence" value="ECO:0007669"/>
    <property type="project" value="UniProtKB-KW"/>
</dbReference>
<evidence type="ECO:0000313" key="7">
    <source>
        <dbReference type="Proteomes" id="UP000502260"/>
    </source>
</evidence>
<dbReference type="Gene3D" id="3.90.190.20">
    <property type="entry name" value="Mur ligase, C-terminal domain"/>
    <property type="match status" value="1"/>
</dbReference>
<dbReference type="PANTHER" id="PTHR43024">
    <property type="entry name" value="UDP-N-ACETYLMURAMOYL-TRIPEPTIDE--D-ALANYL-D-ALANINE LIGASE"/>
    <property type="match status" value="1"/>
</dbReference>
<dbReference type="Pfam" id="PF02875">
    <property type="entry name" value="Mur_ligase_C"/>
    <property type="match status" value="1"/>
</dbReference>